<evidence type="ECO:0000256" key="1">
    <source>
        <dbReference type="SAM" id="MobiDB-lite"/>
    </source>
</evidence>
<evidence type="ECO:0000313" key="3">
    <source>
        <dbReference type="Proteomes" id="UP001629230"/>
    </source>
</evidence>
<feature type="region of interest" description="Disordered" evidence="1">
    <location>
        <begin position="24"/>
        <end position="44"/>
    </location>
</feature>
<dbReference type="Proteomes" id="UP001629230">
    <property type="component" value="Unassembled WGS sequence"/>
</dbReference>
<organism evidence="2 3">
    <name type="scientific">Paraburkholderia dipogonis</name>
    <dbReference type="NCBI Taxonomy" id="1211383"/>
    <lineage>
        <taxon>Bacteria</taxon>
        <taxon>Pseudomonadati</taxon>
        <taxon>Pseudomonadota</taxon>
        <taxon>Betaproteobacteria</taxon>
        <taxon>Burkholderiales</taxon>
        <taxon>Burkholderiaceae</taxon>
        <taxon>Paraburkholderia</taxon>
    </lineage>
</organism>
<protein>
    <submittedName>
        <fullName evidence="2">SHOCT domain-containing protein</fullName>
    </submittedName>
</protein>
<sequence length="131" mass="14727">MTVSYLGDAVEKVAALLSQIAGEKNDPLDRPTNRWRTPVKGRKTPKNLLRETVSDFFKASADSCLLCFQHKPTQGRGIAERNQEREKQTRDDLHQAAGFGVTEEIEKLDRLKSAGAISEAEYSRLRARLVQ</sequence>
<name>A0ABW9B6P9_9BURK</name>
<accession>A0ABW9B6P9</accession>
<keyword evidence="3" id="KW-1185">Reference proteome</keyword>
<dbReference type="EMBL" id="JAQQEZ010000150">
    <property type="protein sequence ID" value="MFM0008605.1"/>
    <property type="molecule type" value="Genomic_DNA"/>
</dbReference>
<reference evidence="2 3" key="1">
    <citation type="journal article" date="2024" name="Chem. Sci.">
        <title>Discovery of megapolipeptins by genome mining of a Burkholderiales bacteria collection.</title>
        <authorList>
            <person name="Paulo B.S."/>
            <person name="Recchia M.J.J."/>
            <person name="Lee S."/>
            <person name="Fergusson C.H."/>
            <person name="Romanowski S.B."/>
            <person name="Hernandez A."/>
            <person name="Krull N."/>
            <person name="Liu D.Y."/>
            <person name="Cavanagh H."/>
            <person name="Bos A."/>
            <person name="Gray C.A."/>
            <person name="Murphy B.T."/>
            <person name="Linington R.G."/>
            <person name="Eustaquio A.S."/>
        </authorList>
    </citation>
    <scope>NUCLEOTIDE SEQUENCE [LARGE SCALE GENOMIC DNA]</scope>
    <source>
        <strain evidence="2 3">RL17-350-BIC-A</strain>
    </source>
</reference>
<comment type="caution">
    <text evidence="2">The sequence shown here is derived from an EMBL/GenBank/DDBJ whole genome shotgun (WGS) entry which is preliminary data.</text>
</comment>
<gene>
    <name evidence="2" type="ORF">PQR57_47985</name>
</gene>
<dbReference type="RefSeq" id="WP_408183702.1">
    <property type="nucleotide sequence ID" value="NZ_JAQQEZ010000150.1"/>
</dbReference>
<evidence type="ECO:0000313" key="2">
    <source>
        <dbReference type="EMBL" id="MFM0008605.1"/>
    </source>
</evidence>
<proteinExistence type="predicted"/>